<organism evidence="5 6">
    <name type="scientific">Rotaria socialis</name>
    <dbReference type="NCBI Taxonomy" id="392032"/>
    <lineage>
        <taxon>Eukaryota</taxon>
        <taxon>Metazoa</taxon>
        <taxon>Spiralia</taxon>
        <taxon>Gnathifera</taxon>
        <taxon>Rotifera</taxon>
        <taxon>Eurotatoria</taxon>
        <taxon>Bdelloidea</taxon>
        <taxon>Philodinida</taxon>
        <taxon>Philodinidae</taxon>
        <taxon>Rotaria</taxon>
    </lineage>
</organism>
<dbReference type="Proteomes" id="UP000663825">
    <property type="component" value="Unassembled WGS sequence"/>
</dbReference>
<evidence type="ECO:0000256" key="2">
    <source>
        <dbReference type="ARBA" id="ARBA00022771"/>
    </source>
</evidence>
<comment type="caution">
    <text evidence="5">The sequence shown here is derived from an EMBL/GenBank/DDBJ whole genome shotgun (WGS) entry which is preliminary data.</text>
</comment>
<keyword evidence="1" id="KW-0479">Metal-binding</keyword>
<proteinExistence type="predicted"/>
<dbReference type="EMBL" id="CAJNXB010003522">
    <property type="protein sequence ID" value="CAF3322020.1"/>
    <property type="molecule type" value="Genomic_DNA"/>
</dbReference>
<dbReference type="InterPro" id="IPR032675">
    <property type="entry name" value="LRR_dom_sf"/>
</dbReference>
<feature type="domain" description="FLYWCH-type" evidence="4">
    <location>
        <begin position="22"/>
        <end position="79"/>
    </location>
</feature>
<sequence length="831" mass="97190">MMTTACSSLFGDNHSPSPVISFVMSQKEKPLLVSDEYIFKLNKTTTTSKYWICADIACSAKIHTNTNNQLTKMTGEHSHVPEKETIAVREFREKIKQRVIEETTPIPRIYDEECAKATLSTAAIAVLPSEHSAINKARRAVTPIIPTTQLFDIPGPFARTLRDNTFLTIDKLITRRQMMILFASDEQLKMLFSAETILMDGTFSSCPKIFDQVYTKHGIKYEQSFPCVFGLLPNRLKPTYQFLFHELKFIAIQMKLDFAPKIVMSDFEPALMGVVKTECSNSFLLLFPLYSGYIPQLMTLPLLPEPVIEDTYDELVRDLPTNMSETMKRLLEYFQEQWFAKVPVSQWCVHAFHSRFNRRVLVHHPNIWSFIKFLQGEESRFYHMNIQFSAGLDARAKQARTMAIQRHIDCLDRRYYDGVINVMEYLNDKTPLSRINENQIWSLVVTIPDIGRKRLTEDTITAVCARVFTVFTNLRYLNIYSPDYMYFSRFSFNDELSTFFSSTLMELHINLENSNDCLYLLDGRFNKLRVLYVNIGFIFPTSAMIGNKEELPNLRCFSLTCQLEQNYYDELIIPLLHRMPNLESISLYLAHDHIHRFIDGNDLKKNIINHMPRLNKFLFNIRSIISLNDQISLLSNNDIQRTFSNFTGNQIISCVNYFPKMKRGQCHIYSYPYTLNYYHNITNNFPGGLFKRVREISLYDEHPFEYEFFIEIAQAFPSLRKLSLSNRKGQKLKNSKMNYPLIEYPHLNDLELIDIHKDYVELFLDNTKTLLSDNLCLSVEYRPLRKVTNNFKKDTMRFNCAKVVQLMIPAKFKISQRFKAYFPHVKISQFY</sequence>
<dbReference type="Pfam" id="PF04500">
    <property type="entry name" value="FLYWCH"/>
    <property type="match status" value="1"/>
</dbReference>
<reference evidence="5" key="1">
    <citation type="submission" date="2021-02" db="EMBL/GenBank/DDBJ databases">
        <authorList>
            <person name="Nowell W R."/>
        </authorList>
    </citation>
    <scope>NUCLEOTIDE SEQUENCE</scope>
</reference>
<keyword evidence="2" id="KW-0863">Zinc-finger</keyword>
<evidence type="ECO:0000313" key="5">
    <source>
        <dbReference type="EMBL" id="CAF3322020.1"/>
    </source>
</evidence>
<gene>
    <name evidence="5" type="ORF">TIS948_LOCUS20269</name>
</gene>
<evidence type="ECO:0000259" key="4">
    <source>
        <dbReference type="Pfam" id="PF04500"/>
    </source>
</evidence>
<evidence type="ECO:0000256" key="3">
    <source>
        <dbReference type="ARBA" id="ARBA00022833"/>
    </source>
</evidence>
<keyword evidence="3" id="KW-0862">Zinc</keyword>
<dbReference type="Gene3D" id="2.20.25.240">
    <property type="match status" value="1"/>
</dbReference>
<evidence type="ECO:0000313" key="6">
    <source>
        <dbReference type="Proteomes" id="UP000663825"/>
    </source>
</evidence>
<dbReference type="InterPro" id="IPR007588">
    <property type="entry name" value="Znf_FLYWCH"/>
</dbReference>
<dbReference type="AlphaFoldDB" id="A0A817TZQ5"/>
<evidence type="ECO:0000256" key="1">
    <source>
        <dbReference type="ARBA" id="ARBA00022723"/>
    </source>
</evidence>
<accession>A0A817TZQ5</accession>
<dbReference type="OrthoDB" id="6612379at2759"/>
<protein>
    <recommendedName>
        <fullName evidence="4">FLYWCH-type domain-containing protein</fullName>
    </recommendedName>
</protein>
<dbReference type="Gene3D" id="3.80.10.10">
    <property type="entry name" value="Ribonuclease Inhibitor"/>
    <property type="match status" value="1"/>
</dbReference>
<dbReference type="GO" id="GO:0008270">
    <property type="term" value="F:zinc ion binding"/>
    <property type="evidence" value="ECO:0007669"/>
    <property type="project" value="UniProtKB-KW"/>
</dbReference>
<name>A0A817TZQ5_9BILA</name>